<feature type="compositionally biased region" description="Polar residues" evidence="1">
    <location>
        <begin position="139"/>
        <end position="153"/>
    </location>
</feature>
<feature type="region of interest" description="Disordered" evidence="1">
    <location>
        <begin position="1"/>
        <end position="37"/>
    </location>
</feature>
<accession>A0ABR4JHL2</accession>
<evidence type="ECO:0000256" key="1">
    <source>
        <dbReference type="SAM" id="MobiDB-lite"/>
    </source>
</evidence>
<sequence length="153" mass="16666">MAGAPGSRATPRGSNHCPRNLEKWNPKPIISKSSSATTDSIFRTRRHLIPGTLPRFLSAAKAKIPIGQTLESQATEIAERGRSCRRGYSQRRLRGPRICTEPVVFQGCMALPSPAAAMTLGHPIHRAEPRSGISHWPSPMSSQALHSAPSRTR</sequence>
<evidence type="ECO:0000313" key="3">
    <source>
        <dbReference type="Proteomes" id="UP001610444"/>
    </source>
</evidence>
<evidence type="ECO:0000313" key="2">
    <source>
        <dbReference type="EMBL" id="KAL2839336.1"/>
    </source>
</evidence>
<keyword evidence="3" id="KW-1185">Reference proteome</keyword>
<proteinExistence type="predicted"/>
<organism evidence="2 3">
    <name type="scientific">Aspergillus pseudodeflectus</name>
    <dbReference type="NCBI Taxonomy" id="176178"/>
    <lineage>
        <taxon>Eukaryota</taxon>
        <taxon>Fungi</taxon>
        <taxon>Dikarya</taxon>
        <taxon>Ascomycota</taxon>
        <taxon>Pezizomycotina</taxon>
        <taxon>Eurotiomycetes</taxon>
        <taxon>Eurotiomycetidae</taxon>
        <taxon>Eurotiales</taxon>
        <taxon>Aspergillaceae</taxon>
        <taxon>Aspergillus</taxon>
        <taxon>Aspergillus subgen. Nidulantes</taxon>
    </lineage>
</organism>
<dbReference type="GeneID" id="98152703"/>
<gene>
    <name evidence="2" type="ORF">BJX68DRAFT_199008</name>
</gene>
<dbReference type="EMBL" id="JBFXLR010000075">
    <property type="protein sequence ID" value="KAL2839336.1"/>
    <property type="molecule type" value="Genomic_DNA"/>
</dbReference>
<reference evidence="2 3" key="1">
    <citation type="submission" date="2024-07" db="EMBL/GenBank/DDBJ databases">
        <title>Section-level genome sequencing and comparative genomics of Aspergillus sections Usti and Cavernicolus.</title>
        <authorList>
            <consortium name="Lawrence Berkeley National Laboratory"/>
            <person name="Nybo J.L."/>
            <person name="Vesth T.C."/>
            <person name="Theobald S."/>
            <person name="Frisvad J.C."/>
            <person name="Larsen T.O."/>
            <person name="Kjaerboelling I."/>
            <person name="Rothschild-Mancinelli K."/>
            <person name="Lyhne E.K."/>
            <person name="Kogle M.E."/>
            <person name="Barry K."/>
            <person name="Clum A."/>
            <person name="Na H."/>
            <person name="Ledsgaard L."/>
            <person name="Lin J."/>
            <person name="Lipzen A."/>
            <person name="Kuo A."/>
            <person name="Riley R."/>
            <person name="Mondo S."/>
            <person name="LaButti K."/>
            <person name="Haridas S."/>
            <person name="Pangalinan J."/>
            <person name="Salamov A.A."/>
            <person name="Simmons B.A."/>
            <person name="Magnuson J.K."/>
            <person name="Chen J."/>
            <person name="Drula E."/>
            <person name="Henrissat B."/>
            <person name="Wiebenga A."/>
            <person name="Lubbers R.J."/>
            <person name="Gomes A.C."/>
            <person name="Macurrencykelacurrency M.R."/>
            <person name="Stajich J."/>
            <person name="Grigoriev I.V."/>
            <person name="Mortensen U.H."/>
            <person name="De vries R.P."/>
            <person name="Baker S.E."/>
            <person name="Andersen M.R."/>
        </authorList>
    </citation>
    <scope>NUCLEOTIDE SEQUENCE [LARGE SCALE GENOMIC DNA]</scope>
    <source>
        <strain evidence="2 3">CBS 756.74</strain>
    </source>
</reference>
<feature type="region of interest" description="Disordered" evidence="1">
    <location>
        <begin position="128"/>
        <end position="153"/>
    </location>
</feature>
<comment type="caution">
    <text evidence="2">The sequence shown here is derived from an EMBL/GenBank/DDBJ whole genome shotgun (WGS) entry which is preliminary data.</text>
</comment>
<name>A0ABR4JHL2_9EURO</name>
<dbReference type="Proteomes" id="UP001610444">
    <property type="component" value="Unassembled WGS sequence"/>
</dbReference>
<protein>
    <submittedName>
        <fullName evidence="2">Uncharacterized protein</fullName>
    </submittedName>
</protein>
<dbReference type="RefSeq" id="XP_070893505.1">
    <property type="nucleotide sequence ID" value="XM_071037539.1"/>
</dbReference>